<comment type="caution">
    <text evidence="4">The sequence shown here is derived from an EMBL/GenBank/DDBJ whole genome shotgun (WGS) entry which is preliminary data.</text>
</comment>
<name>A0ABV6G2J8_9GAMM</name>
<keyword evidence="1" id="KW-0902">Two-component regulatory system</keyword>
<accession>A0ABV6G2J8</accession>
<keyword evidence="2" id="KW-0472">Membrane</keyword>
<proteinExistence type="predicted"/>
<gene>
    <name evidence="4" type="ORF">ACFFHW_07730</name>
</gene>
<evidence type="ECO:0000313" key="5">
    <source>
        <dbReference type="Proteomes" id="UP001589814"/>
    </source>
</evidence>
<dbReference type="GO" id="GO:0003677">
    <property type="term" value="F:DNA binding"/>
    <property type="evidence" value="ECO:0007669"/>
    <property type="project" value="UniProtKB-KW"/>
</dbReference>
<evidence type="ECO:0000256" key="1">
    <source>
        <dbReference type="ARBA" id="ARBA00023012"/>
    </source>
</evidence>
<reference evidence="4 5" key="1">
    <citation type="submission" date="2024-09" db="EMBL/GenBank/DDBJ databases">
        <authorList>
            <person name="Sun Q."/>
            <person name="Mori K."/>
        </authorList>
    </citation>
    <scope>NUCLEOTIDE SEQUENCE [LARGE SCALE GENOMIC DNA]</scope>
    <source>
        <strain evidence="4 5">CCM 7415</strain>
    </source>
</reference>
<keyword evidence="2" id="KW-0812">Transmembrane</keyword>
<organism evidence="4 5">
    <name type="scientific">Kushneria aurantia</name>
    <dbReference type="NCBI Taxonomy" id="504092"/>
    <lineage>
        <taxon>Bacteria</taxon>
        <taxon>Pseudomonadati</taxon>
        <taxon>Pseudomonadota</taxon>
        <taxon>Gammaproteobacteria</taxon>
        <taxon>Oceanospirillales</taxon>
        <taxon>Halomonadaceae</taxon>
        <taxon>Kushneria</taxon>
    </lineage>
</organism>
<keyword evidence="5" id="KW-1185">Reference proteome</keyword>
<dbReference type="InterPro" id="IPR007492">
    <property type="entry name" value="LytTR_DNA-bd_dom"/>
</dbReference>
<dbReference type="Pfam" id="PF04397">
    <property type="entry name" value="LytTR"/>
    <property type="match status" value="1"/>
</dbReference>
<evidence type="ECO:0000256" key="2">
    <source>
        <dbReference type="SAM" id="Phobius"/>
    </source>
</evidence>
<dbReference type="SMART" id="SM00850">
    <property type="entry name" value="LytTR"/>
    <property type="match status" value="1"/>
</dbReference>
<dbReference type="Proteomes" id="UP001589814">
    <property type="component" value="Unassembled WGS sequence"/>
</dbReference>
<dbReference type="PROSITE" id="PS50930">
    <property type="entry name" value="HTH_LYTTR"/>
    <property type="match status" value="1"/>
</dbReference>
<evidence type="ECO:0000259" key="3">
    <source>
        <dbReference type="PROSITE" id="PS50930"/>
    </source>
</evidence>
<feature type="domain" description="HTH LytTR-type" evidence="3">
    <location>
        <begin position="102"/>
        <end position="190"/>
    </location>
</feature>
<protein>
    <submittedName>
        <fullName evidence="4">LytTR family DNA-binding domain-containing protein</fullName>
    </submittedName>
</protein>
<dbReference type="RefSeq" id="WP_019952786.1">
    <property type="nucleotide sequence ID" value="NZ_JBHLVX010000025.1"/>
</dbReference>
<feature type="transmembrane region" description="Helical" evidence="2">
    <location>
        <begin position="47"/>
        <end position="70"/>
    </location>
</feature>
<keyword evidence="4" id="KW-0238">DNA-binding</keyword>
<evidence type="ECO:0000313" key="4">
    <source>
        <dbReference type="EMBL" id="MFC0267878.1"/>
    </source>
</evidence>
<feature type="transmembrane region" description="Helical" evidence="2">
    <location>
        <begin position="12"/>
        <end position="35"/>
    </location>
</feature>
<sequence length="190" mass="21237">MKLDTRGWRHRSRFLLIGVAMGVPIAILVVAIDALTFGSEILERHNLLHTFGNVLLICIVLAGLLPLLVWRDTRPACTTQEDGARTFVPELLQRLPPDKRGELVSISACDHYVRVVTTRGHSMLLMRLRDAIGETNPLPGIQTHRSHWVALEAIQSLKCHRGRYQITTTANDTLAVSRTSLPRLRKAGLL</sequence>
<dbReference type="EMBL" id="JBHLVX010000025">
    <property type="protein sequence ID" value="MFC0267878.1"/>
    <property type="molecule type" value="Genomic_DNA"/>
</dbReference>
<dbReference type="Gene3D" id="2.40.50.1020">
    <property type="entry name" value="LytTr DNA-binding domain"/>
    <property type="match status" value="1"/>
</dbReference>
<keyword evidence="2" id="KW-1133">Transmembrane helix</keyword>